<dbReference type="PANTHER" id="PTHR11878:SF65">
    <property type="entry name" value="NA_CA-EXCHANGE PROTEIN, ISOFORM G"/>
    <property type="match status" value="1"/>
</dbReference>
<organism evidence="6 7">
    <name type="scientific">Amphimedon queenslandica</name>
    <name type="common">Sponge</name>
    <dbReference type="NCBI Taxonomy" id="400682"/>
    <lineage>
        <taxon>Eukaryota</taxon>
        <taxon>Metazoa</taxon>
        <taxon>Porifera</taxon>
        <taxon>Demospongiae</taxon>
        <taxon>Heteroscleromorpha</taxon>
        <taxon>Haplosclerida</taxon>
        <taxon>Niphatidae</taxon>
        <taxon>Amphimedon</taxon>
    </lineage>
</organism>
<evidence type="ECO:0000313" key="6">
    <source>
        <dbReference type="EnsemblMetazoa" id="XP_019849170.1"/>
    </source>
</evidence>
<dbReference type="PRINTS" id="PR00453">
    <property type="entry name" value="VWFADOMAIN"/>
</dbReference>
<dbReference type="PROSITE" id="PS50234">
    <property type="entry name" value="VWFA"/>
    <property type="match status" value="3"/>
</dbReference>
<evidence type="ECO:0000256" key="3">
    <source>
        <dbReference type="ARBA" id="ARBA00022837"/>
    </source>
</evidence>
<dbReference type="KEGG" id="aqu:100641243"/>
<feature type="domain" description="VWFA" evidence="5">
    <location>
        <begin position="1262"/>
        <end position="1441"/>
    </location>
</feature>
<evidence type="ECO:0000313" key="7">
    <source>
        <dbReference type="Proteomes" id="UP000007879"/>
    </source>
</evidence>
<evidence type="ECO:0000256" key="1">
    <source>
        <dbReference type="ARBA" id="ARBA00022729"/>
    </source>
</evidence>
<dbReference type="GO" id="GO:0016020">
    <property type="term" value="C:membrane"/>
    <property type="evidence" value="ECO:0007669"/>
    <property type="project" value="InterPro"/>
</dbReference>
<dbReference type="InterPro" id="IPR051171">
    <property type="entry name" value="CaCA"/>
</dbReference>
<feature type="domain" description="VWFA" evidence="5">
    <location>
        <begin position="2161"/>
        <end position="2356"/>
    </location>
</feature>
<dbReference type="InterPro" id="IPR038081">
    <property type="entry name" value="CalX-like_sf"/>
</dbReference>
<dbReference type="EnsemblMetazoa" id="XM_019993611.1">
    <property type="protein sequence ID" value="XP_019849170.1"/>
    <property type="gene ID" value="LOC100641243"/>
</dbReference>
<keyword evidence="3" id="KW-0106">Calcium</keyword>
<keyword evidence="4" id="KW-0406">Ion transport</keyword>
<keyword evidence="2" id="KW-0677">Repeat</keyword>
<dbReference type="SMART" id="SM00327">
    <property type="entry name" value="VWA"/>
    <property type="match status" value="3"/>
</dbReference>
<name>A0AAN0IWK9_AMPQE</name>
<reference evidence="7" key="1">
    <citation type="journal article" date="2010" name="Nature">
        <title>The Amphimedon queenslandica genome and the evolution of animal complexity.</title>
        <authorList>
            <person name="Srivastava M."/>
            <person name="Simakov O."/>
            <person name="Chapman J."/>
            <person name="Fahey B."/>
            <person name="Gauthier M.E."/>
            <person name="Mitros T."/>
            <person name="Richards G.S."/>
            <person name="Conaco C."/>
            <person name="Dacre M."/>
            <person name="Hellsten U."/>
            <person name="Larroux C."/>
            <person name="Putnam N.H."/>
            <person name="Stanke M."/>
            <person name="Adamska M."/>
            <person name="Darling A."/>
            <person name="Degnan S.M."/>
            <person name="Oakley T.H."/>
            <person name="Plachetzki D.C."/>
            <person name="Zhai Y."/>
            <person name="Adamski M."/>
            <person name="Calcino A."/>
            <person name="Cummins S.F."/>
            <person name="Goodstein D.M."/>
            <person name="Harris C."/>
            <person name="Jackson D.J."/>
            <person name="Leys S.P."/>
            <person name="Shu S."/>
            <person name="Woodcroft B.J."/>
            <person name="Vervoort M."/>
            <person name="Kosik K.S."/>
            <person name="Manning G."/>
            <person name="Degnan B.M."/>
            <person name="Rokhsar D.S."/>
        </authorList>
    </citation>
    <scope>NUCLEOTIDE SEQUENCE [LARGE SCALE GENOMIC DNA]</scope>
</reference>
<dbReference type="GO" id="GO:0030001">
    <property type="term" value="P:metal ion transport"/>
    <property type="evidence" value="ECO:0007669"/>
    <property type="project" value="TreeGrafter"/>
</dbReference>
<dbReference type="Pfam" id="PF00092">
    <property type="entry name" value="VWA"/>
    <property type="match status" value="3"/>
</dbReference>
<dbReference type="SUPFAM" id="SSF53300">
    <property type="entry name" value="vWA-like"/>
    <property type="match status" value="3"/>
</dbReference>
<dbReference type="Gene3D" id="3.40.50.410">
    <property type="entry name" value="von Willebrand factor, type A domain"/>
    <property type="match status" value="3"/>
</dbReference>
<keyword evidence="7" id="KW-1185">Reference proteome</keyword>
<dbReference type="InterPro" id="IPR036465">
    <property type="entry name" value="vWFA_dom_sf"/>
</dbReference>
<dbReference type="Proteomes" id="UP000007879">
    <property type="component" value="Unassembled WGS sequence"/>
</dbReference>
<feature type="domain" description="VWFA" evidence="5">
    <location>
        <begin position="1951"/>
        <end position="2146"/>
    </location>
</feature>
<dbReference type="PANTHER" id="PTHR11878">
    <property type="entry name" value="SODIUM/CALCIUM EXCHANGER"/>
    <property type="match status" value="1"/>
</dbReference>
<protein>
    <recommendedName>
        <fullName evidence="5">VWFA domain-containing protein</fullName>
    </recommendedName>
</protein>
<dbReference type="Gene3D" id="2.60.40.2030">
    <property type="match status" value="13"/>
</dbReference>
<dbReference type="RefSeq" id="XP_019849170.1">
    <property type="nucleotide sequence ID" value="XM_019993611.1"/>
</dbReference>
<dbReference type="Pfam" id="PF03160">
    <property type="entry name" value="Calx-beta"/>
    <property type="match status" value="8"/>
</dbReference>
<proteinExistence type="predicted"/>
<dbReference type="CDD" id="cd01450">
    <property type="entry name" value="vWFA_subfamily_ECM"/>
    <property type="match status" value="3"/>
</dbReference>
<dbReference type="SUPFAM" id="SSF141072">
    <property type="entry name" value="CalX-like"/>
    <property type="match status" value="13"/>
</dbReference>
<evidence type="ECO:0000256" key="4">
    <source>
        <dbReference type="ARBA" id="ARBA00023065"/>
    </source>
</evidence>
<accession>A0AAN0IWK9</accession>
<evidence type="ECO:0000256" key="2">
    <source>
        <dbReference type="ARBA" id="ARBA00022737"/>
    </source>
</evidence>
<keyword evidence="1" id="KW-0732">Signal</keyword>
<dbReference type="InterPro" id="IPR002035">
    <property type="entry name" value="VWF_A"/>
</dbReference>
<evidence type="ECO:0000259" key="5">
    <source>
        <dbReference type="PROSITE" id="PS50234"/>
    </source>
</evidence>
<keyword evidence="4" id="KW-0813">Transport</keyword>
<sequence length="2832" mass="307631">MANRGVFNITEQAYCSIQSNKPIAVMQYAKGHLVDDRSNDDRSTKTLQDLADPAMTWVPSAGQYLNRYLISNDIYLISESDPFSSNGVYVTVLPECFNASAILNNVTALESDASKWGRFYCDDLNDICGYGISVDIPQGDHLLRHADPNCAFGAIFFGWGDQKGYAYPAGFGMRPIAETFYTIEPLIPSARESSLGPVSVTVYKSGNVSAASSVEITTIMSSSANAATIGTDLQTQSLTVNFAAGQTSAVATFNFMNDNDPEPFETFLVGFVEGQDINIGTPSQAELGIIDDDSVTIMFDPVPYSVTEGDSNVTLNITFVTSQPLFGASTIRITSIPAAGDTIQATAGVDYVPFNQMITLPAGSTGHYYTTTILSNSEAEPPEHFSATLEFVSGSPLIVTGSNATVTINDVDVPTIRFRPVMYTAIEGRNGQAVSETIRGVTSQPLLGETTIRLTDVPTPGATSPATRDADYIGFTRDIVLPVGATEFSYNVTILSDESVEQSEVFDVDLSHLSGSPLTVVGPDATVTITDSSFITLMFSAPDYSVPENDGRVTLNITASAPVTSNTVISLTYIETNGGALNGSDFGPVPATVTILSGQSLVSFTVDITNDVLPEPTESFDIRMALQSGQSIVVPSGTDTATVTITDSDRSLISYAPRTVSRREENSPAPLTITVAPPYFETFQFESFSVQFSDRNSLAQAGVDYISFNDSLTAVNGLGPISHSVVLLDDEIMEPDEDFGIRLNVLGNVRVDVASTVELAKVIILDTDRISIGFQRPLYVTVEPETSNNPVVIIAETRGTSARPFSVNVEFTDDSAIGGGEDYDERHPSTISASFEAGTNRNATIRANVLSDDIDEFTERFNLSLAFGTNDPFVNRIDFFRKDTIVEILDSDTVTFFVNTSVSTTSVPEDQDAMICVQRNGRTDRNYTVTIQPSLISGGAQSSDFSTAPIMFLFRPTDTQVCRSVPVVDDDIALEGNENFSVSVTGTSPGVDGTPEETTTTTTAVITIIDNDVSMVFFESPRYTGEEGETPKVCLNLTKPIARPAAVSVTSSNGAPGLDPAESTDYSGVPSTVTFTNTSQQQCFDVRYNADTIYEATEGATLTADPGTTGLQPGTPISAVLEIHDSNTPTFIGEGNMTGSGMNVTVRENETAIVCVSLSGSETTSTEVAINLTLTPMQKPGAPDPAEPEDYVSTPKTVTISPGQTRACTQIEVVQDTIDNENDEQFCVNITSDNPVIRYQPPECQIMVTIIDNIRCISYRSDIMIVLDESRSITPESNYILLKNFVLNLTRQFPISETQTHIGLVRFSTESRTRVIIQLTEFFDGDALRNRIDSELNPSDDRRGGETRHNLAMMEAHDEFHARGRSDVRQVIMLLTDGEPDPSSASAREISAEIRADGIDIYGVFIGSDQDGINEIRNISTRGRAFPVNDFNALTDVLDDLIRDECESVAVTFTTSDVVVHESEGQVKVCIEKSAQASQDVNLTLTAKQRNTPPVLPNDARVGSDFPADTQNVIFPRNATKLCYNFIIDDDNIGEPNEVFQVMLMILSPPEVATAPEPTANITIIDDDVNVLEFTSNDYCIEEDKGSVTVCVTKSRVTEYNFTIEIDAFESTPQSARNGLFPLGDFFGGKRQLTFPKDSSQVCASYEIFIEPTGSAPETNETFDVSFTASGLLGGNRTTATGRSMVTIKDSETIIFIQPPMPGTDGLDVPESKGNVTVCVSRNFTTSFDVMLTFIPMMSAAQDNTATPGDDFPLRNKTVNFFGNMTRACATIDITDDDLLEKNETFSVMILVPGHSPETLTANITIIDDDTADLVFGSATYYYTEDDGTGRVCVNTTKPLSVNANIRLITTSTGNPGDPAATATPNSDYTPVNENKTLHMGQTSVCYDIPITKDTQREPQEFFYGRFELEPSSSAELQRCFGSRLTIRSSERARVFINDTSDTICRNIVSDLVILIDESTSINPPDFDLEKQFAADLVEQFPVSQDGTHVSVIRFSNIERTQVISHLGDVTDTATLRQIILAISNNDSFNGRGTFTHHKDAMMLARQQFNDRGREGASKVVVLITDGVPNDETSGILGDKSPQSAIGEATAARNEGVDIFCVGVFLPGGSLVANASRELDALAGDPGRVSLVDNFNALNSTLTEVITGEICEDECRNVVSDLAILIDESTSISPDDFNLEKQFAADLVQQFPVSQDGTHVSVIRFSNIARTQVISHLGDVTDTATLRQIILAISNNDSFNGRGTFTHHKDAMILARQQFNDRGREGASKVVVLITDGVPNDETSGILGDKSPQSAIGEATAARNQGVDIFCVGVFLPGGSLVANASRELNALAGDPGRVSLVDNFNALNSTLTNLISGRICANETGPPQCILREPLEVVPFHPAGNSSASYNFRQMCEHIIAKPCNNDSYVIVGDFLAENLTMGRVGIQTRDGRYVIIDEGLRTRNSTPAPSSVTISSEMSGNEIVKVTLSYNNNEAVIVRDRSMIMISIRSGEICGLCGDLNGNLYSSDGMRLDDVMNQTKVNSFASSWQRAPSQQILRDDRRECAVIKNDTVIGDPLFEAALWVGNTTCQYSLCYEIHGSSDQHYNLLSDLCVSVNAYYTPMRNPDDGNIISAIGIRASDDNEQCHLINIVQDQTTGFCVTTVNSGAPLVVGDTGFQDDSVSVRQRMATRVRIGVPNCERIPLVMWVTCQNMSGELMMRFDISRGVNLRPSSHGLLGQFYNIRMQAQRFTDQSVINMLDQNYFDINNLWVITVTPPTGNTRNFVAELYERAWDNSRSPCLYAGNSQGGHSIEFAANYTDSVIEGHYTHYRVSDRFDTQFRYEKFDSSRCN</sequence>
<reference evidence="6" key="2">
    <citation type="submission" date="2024-06" db="UniProtKB">
        <authorList>
            <consortium name="EnsemblMetazoa"/>
        </authorList>
    </citation>
    <scope>IDENTIFICATION</scope>
</reference>
<dbReference type="InterPro" id="IPR003644">
    <property type="entry name" value="Calx_beta"/>
</dbReference>
<dbReference type="SMART" id="SM00237">
    <property type="entry name" value="Calx_beta"/>
    <property type="match status" value="9"/>
</dbReference>
<dbReference type="GeneID" id="100641243"/>
<dbReference type="GO" id="GO:0007154">
    <property type="term" value="P:cell communication"/>
    <property type="evidence" value="ECO:0007669"/>
    <property type="project" value="InterPro"/>
</dbReference>